<dbReference type="Proteomes" id="UP000464086">
    <property type="component" value="Chromosome"/>
</dbReference>
<feature type="region of interest" description="Disordered" evidence="1">
    <location>
        <begin position="65"/>
        <end position="89"/>
    </location>
</feature>
<organism evidence="2 3">
    <name type="scientific">Sphingobium yanoikuyae</name>
    <name type="common">Sphingomonas yanoikuyae</name>
    <dbReference type="NCBI Taxonomy" id="13690"/>
    <lineage>
        <taxon>Bacteria</taxon>
        <taxon>Pseudomonadati</taxon>
        <taxon>Pseudomonadota</taxon>
        <taxon>Alphaproteobacteria</taxon>
        <taxon>Sphingomonadales</taxon>
        <taxon>Sphingomonadaceae</taxon>
        <taxon>Sphingobium</taxon>
    </lineage>
</organism>
<dbReference type="EMBL" id="CP047218">
    <property type="protein sequence ID" value="QHD66803.1"/>
    <property type="molecule type" value="Genomic_DNA"/>
</dbReference>
<evidence type="ECO:0000313" key="2">
    <source>
        <dbReference type="EMBL" id="QHD66803.1"/>
    </source>
</evidence>
<gene>
    <name evidence="2" type="ORF">GS397_06930</name>
</gene>
<evidence type="ECO:0000256" key="1">
    <source>
        <dbReference type="SAM" id="MobiDB-lite"/>
    </source>
</evidence>
<evidence type="ECO:0000313" key="3">
    <source>
        <dbReference type="Proteomes" id="UP000464086"/>
    </source>
</evidence>
<dbReference type="AlphaFoldDB" id="A0A6P1GF18"/>
<accession>A0A6P1GF18</accession>
<sequence>MGAALKWDSLEHYTSRQANIYVHCFLCNRTATFDSGELAAHFRERGWGMGMVIVYQKLKCSRCKRPAGKVGPTRRLADTHPPKSRSFLR</sequence>
<protein>
    <submittedName>
        <fullName evidence="2">Uncharacterized protein</fullName>
    </submittedName>
</protein>
<proteinExistence type="predicted"/>
<dbReference type="RefSeq" id="WP_159366028.1">
    <property type="nucleotide sequence ID" value="NZ_CP047218.1"/>
</dbReference>
<reference evidence="2 3" key="1">
    <citation type="submission" date="2019-12" db="EMBL/GenBank/DDBJ databases">
        <title>Functional and genomic insights into the Sphingobium yanoikuyae YC-JY1, a bacterium efficiently degrading bisphenol A.</title>
        <authorList>
            <person name="Jia Y."/>
            <person name="Li X."/>
            <person name="Wang J."/>
            <person name="Eltoukhy A."/>
            <person name="Lamraoui I."/>
            <person name="Yan Y."/>
        </authorList>
    </citation>
    <scope>NUCLEOTIDE SEQUENCE [LARGE SCALE GENOMIC DNA]</scope>
    <source>
        <strain evidence="2 3">YC-JY1</strain>
    </source>
</reference>
<name>A0A6P1GF18_SPHYA</name>